<keyword evidence="4" id="KW-1185">Reference proteome</keyword>
<dbReference type="AlphaFoldDB" id="A0A2H3D315"/>
<name>A0A2H3D315_ARMGA</name>
<feature type="compositionally biased region" description="Polar residues" evidence="1">
    <location>
        <begin position="81"/>
        <end position="90"/>
    </location>
</feature>
<dbReference type="Proteomes" id="UP000217790">
    <property type="component" value="Unassembled WGS sequence"/>
</dbReference>
<evidence type="ECO:0000313" key="4">
    <source>
        <dbReference type="Proteomes" id="UP000217790"/>
    </source>
</evidence>
<gene>
    <name evidence="3" type="ORF">ARMGADRAFT_1167431</name>
</gene>
<sequence>MKAIRLLQADQDLQLKQVSPERIEGALFLDSGGLGAATEHLTSLDKQVVDNIPSTPDVSSRTRKRKSDSTDESSSKISRRTYNSQASVSARRSLDPIDENEFASVSDDEQKRMFSAMLIGYHRLTPLQRGVLDHIIEDTYLKPFEKTNRKNPEKIFKGLKLTLQKADETNIVLILGDTVHRQGGLIGRSTCVVTGTSSEWPWMKLVVKISWPSIYRDSEKKLVDTAKANADEAAGQDKRHWVLDHLPEILHSQDFRFSDKDSPQSRLMEQLIKDEYVNGKVFIYEEHLLRITISERLFPITDLTNVKDIAQVFFDIFRCHH</sequence>
<reference evidence="4" key="1">
    <citation type="journal article" date="2017" name="Nat. Ecol. Evol.">
        <title>Genome expansion and lineage-specific genetic innovations in the forest pathogenic fungi Armillaria.</title>
        <authorList>
            <person name="Sipos G."/>
            <person name="Prasanna A.N."/>
            <person name="Walter M.C."/>
            <person name="O'Connor E."/>
            <person name="Balint B."/>
            <person name="Krizsan K."/>
            <person name="Kiss B."/>
            <person name="Hess J."/>
            <person name="Varga T."/>
            <person name="Slot J."/>
            <person name="Riley R."/>
            <person name="Boka B."/>
            <person name="Rigling D."/>
            <person name="Barry K."/>
            <person name="Lee J."/>
            <person name="Mihaltcheva S."/>
            <person name="LaButti K."/>
            <person name="Lipzen A."/>
            <person name="Waldron R."/>
            <person name="Moloney N.M."/>
            <person name="Sperisen C."/>
            <person name="Kredics L."/>
            <person name="Vagvoelgyi C."/>
            <person name="Patrignani A."/>
            <person name="Fitzpatrick D."/>
            <person name="Nagy I."/>
            <person name="Doyle S."/>
            <person name="Anderson J.B."/>
            <person name="Grigoriev I.V."/>
            <person name="Gueldener U."/>
            <person name="Muensterkoetter M."/>
            <person name="Nagy L.G."/>
        </authorList>
    </citation>
    <scope>NUCLEOTIDE SEQUENCE [LARGE SCALE GENOMIC DNA]</scope>
    <source>
        <strain evidence="4">Ar21-2</strain>
    </source>
</reference>
<dbReference type="OrthoDB" id="3004915at2759"/>
<dbReference type="OMA" id="TSSEWPW"/>
<dbReference type="InterPro" id="IPR040976">
    <property type="entry name" value="Pkinase_fungal"/>
</dbReference>
<accession>A0A2H3D315</accession>
<evidence type="ECO:0000259" key="2">
    <source>
        <dbReference type="Pfam" id="PF17667"/>
    </source>
</evidence>
<evidence type="ECO:0000256" key="1">
    <source>
        <dbReference type="SAM" id="MobiDB-lite"/>
    </source>
</evidence>
<dbReference type="Pfam" id="PF17667">
    <property type="entry name" value="Pkinase_fungal"/>
    <property type="match status" value="1"/>
</dbReference>
<feature type="domain" description="Fungal-type protein kinase" evidence="2">
    <location>
        <begin position="109"/>
        <end position="229"/>
    </location>
</feature>
<organism evidence="3 4">
    <name type="scientific">Armillaria gallica</name>
    <name type="common">Bulbous honey fungus</name>
    <name type="synonym">Armillaria bulbosa</name>
    <dbReference type="NCBI Taxonomy" id="47427"/>
    <lineage>
        <taxon>Eukaryota</taxon>
        <taxon>Fungi</taxon>
        <taxon>Dikarya</taxon>
        <taxon>Basidiomycota</taxon>
        <taxon>Agaricomycotina</taxon>
        <taxon>Agaricomycetes</taxon>
        <taxon>Agaricomycetidae</taxon>
        <taxon>Agaricales</taxon>
        <taxon>Marasmiineae</taxon>
        <taxon>Physalacriaceae</taxon>
        <taxon>Armillaria</taxon>
    </lineage>
</organism>
<dbReference type="InParanoid" id="A0A2H3D315"/>
<protein>
    <recommendedName>
        <fullName evidence="2">Fungal-type protein kinase domain-containing protein</fullName>
    </recommendedName>
</protein>
<dbReference type="STRING" id="47427.A0A2H3D315"/>
<dbReference type="EMBL" id="KZ293668">
    <property type="protein sequence ID" value="PBK89669.1"/>
    <property type="molecule type" value="Genomic_DNA"/>
</dbReference>
<feature type="region of interest" description="Disordered" evidence="1">
    <location>
        <begin position="49"/>
        <end position="93"/>
    </location>
</feature>
<proteinExistence type="predicted"/>
<evidence type="ECO:0000313" key="3">
    <source>
        <dbReference type="EMBL" id="PBK89669.1"/>
    </source>
</evidence>